<dbReference type="Gene3D" id="2.160.20.10">
    <property type="entry name" value="Single-stranded right-handed beta-helix, Pectin lyase-like"/>
    <property type="match status" value="2"/>
</dbReference>
<protein>
    <submittedName>
        <fullName evidence="1">Poly(Beta-D-mannuronate) lyase</fullName>
    </submittedName>
</protein>
<accession>A0AA92SYU9</accession>
<dbReference type="Pfam" id="PF14592">
    <property type="entry name" value="Chondroitinas_B"/>
    <property type="match status" value="1"/>
</dbReference>
<reference evidence="1 2" key="1">
    <citation type="submission" date="2018-08" db="EMBL/GenBank/DDBJ databases">
        <title>A genome reference for cultivated species of the human gut microbiota.</title>
        <authorList>
            <person name="Zou Y."/>
            <person name="Xue W."/>
            <person name="Luo G."/>
        </authorList>
    </citation>
    <scope>NUCLEOTIDE SEQUENCE [LARGE SCALE GENOMIC DNA]</scope>
    <source>
        <strain evidence="1 2">TF06-40</strain>
    </source>
</reference>
<dbReference type="EMBL" id="QSSA01000011">
    <property type="protein sequence ID" value="RGL61278.1"/>
    <property type="molecule type" value="Genomic_DNA"/>
</dbReference>
<dbReference type="RefSeq" id="WP_117693326.1">
    <property type="nucleotide sequence ID" value="NZ_QSSA01000011.1"/>
</dbReference>
<keyword evidence="1" id="KW-0456">Lyase</keyword>
<sequence>MEVRKHLFKGVLALMLATPMAGEARDYMTSLPGVADCLKKAVAGDRIIIEAGTYRDVDLKWKAVGTKQAPITVEAKPGTVLITGHSSLVMGGKHLVVSGLEFRNGYPSRRSVVEFAGGKDFAQDCNLTRCVIDNYNTEDRSQSKSYIYLSGQRNRVDHCELLRKYNLGVTLLVNLNGANNLNNHHQIDHNYFGPREVYGSNGAETMRIGTSQQSYETSATTVCDNFFDRCSGEVEVISIKSCDNIVRGNYLWECEGVVALRHGKRNLVENNTFVGNGKRNTGGVRVVDSNHVIRNNIFVSLAGQRFFSALGVMNAVPNSLPNRYVQVSDITITDNVYVDCTNLEFGTGADAERTSAPRSIDFKRNRLFVSGTQNPFQMVDKASEVRFADNIMNKNLEGLPSGIKIAKVKLPMVPTYQQMISRTIGKLSETAKTAKAEARTVMVAKDADLPQVLAQAEDGDAFVLQGDEYKLVKTVLVQKNVTIRSASGKTLLRSVGTSVPHLMTIDNGGSLEVEGLVFDGRLEPGGSSPETGISTANTMTTPYKLKVNNCKFINFGENGCAAIRGQKSTFADSLIVTGCLIADCSGGGVDFASEKDDKGRYNAENMLIENCEFRRLLGTPVNVYRGGSDESTAGPYVTVRNCFFYDCCNKQRGSVLRLMGPQYLRVSDCQFFNSGRGGVSVRLDETSWEDVVIERCKFEKSGAVLAMRKEVYLNRQNQGL</sequence>
<dbReference type="GO" id="GO:0016829">
    <property type="term" value="F:lyase activity"/>
    <property type="evidence" value="ECO:0007669"/>
    <property type="project" value="UniProtKB-KW"/>
</dbReference>
<dbReference type="InterPro" id="IPR012334">
    <property type="entry name" value="Pectin_lyas_fold"/>
</dbReference>
<dbReference type="CDD" id="cd14251">
    <property type="entry name" value="PL-6"/>
    <property type="match status" value="1"/>
</dbReference>
<comment type="caution">
    <text evidence="1">The sequence shown here is derived from an EMBL/GenBank/DDBJ whole genome shotgun (WGS) entry which is preliminary data.</text>
</comment>
<dbReference type="InterPro" id="IPR006626">
    <property type="entry name" value="PbH1"/>
</dbReference>
<organism evidence="1 2">
    <name type="scientific">Segatella copri</name>
    <dbReference type="NCBI Taxonomy" id="165179"/>
    <lineage>
        <taxon>Bacteria</taxon>
        <taxon>Pseudomonadati</taxon>
        <taxon>Bacteroidota</taxon>
        <taxon>Bacteroidia</taxon>
        <taxon>Bacteroidales</taxon>
        <taxon>Prevotellaceae</taxon>
        <taxon>Segatella</taxon>
    </lineage>
</organism>
<dbReference type="SUPFAM" id="SSF51126">
    <property type="entry name" value="Pectin lyase-like"/>
    <property type="match status" value="2"/>
</dbReference>
<dbReference type="Proteomes" id="UP000261187">
    <property type="component" value="Unassembled WGS sequence"/>
</dbReference>
<dbReference type="SMART" id="SM00710">
    <property type="entry name" value="PbH1"/>
    <property type="match status" value="8"/>
</dbReference>
<evidence type="ECO:0000313" key="2">
    <source>
        <dbReference type="Proteomes" id="UP000261187"/>
    </source>
</evidence>
<name>A0AA92SYU9_9BACT</name>
<dbReference type="InterPro" id="IPR039513">
    <property type="entry name" value="PL-6"/>
</dbReference>
<evidence type="ECO:0000313" key="1">
    <source>
        <dbReference type="EMBL" id="RGL61278.1"/>
    </source>
</evidence>
<gene>
    <name evidence="1" type="ORF">DXC61_06345</name>
</gene>
<dbReference type="AlphaFoldDB" id="A0AA92SYU9"/>
<dbReference type="InterPro" id="IPR011050">
    <property type="entry name" value="Pectin_lyase_fold/virulence"/>
</dbReference>
<proteinExistence type="predicted"/>